<dbReference type="Pfam" id="PF14065">
    <property type="entry name" value="Pvc16_N"/>
    <property type="match status" value="1"/>
</dbReference>
<reference evidence="3 4" key="1">
    <citation type="submission" date="2020-08" db="EMBL/GenBank/DDBJ databases">
        <title>Genomic Encyclopedia of Type Strains, Phase III (KMG-III): the genomes of soil and plant-associated and newly described type strains.</title>
        <authorList>
            <person name="Whitman W."/>
        </authorList>
    </citation>
    <scope>NUCLEOTIDE SEQUENCE [LARGE SCALE GENOMIC DNA]</scope>
    <source>
        <strain evidence="3 4">CECT 8960</strain>
    </source>
</reference>
<evidence type="ECO:0000259" key="2">
    <source>
        <dbReference type="Pfam" id="PF14065"/>
    </source>
</evidence>
<dbReference type="RefSeq" id="WP_184814292.1">
    <property type="nucleotide sequence ID" value="NZ_JACHJQ010000007.1"/>
</dbReference>
<evidence type="ECO:0000313" key="3">
    <source>
        <dbReference type="EMBL" id="MBB4910221.1"/>
    </source>
</evidence>
<feature type="region of interest" description="Disordered" evidence="1">
    <location>
        <begin position="173"/>
        <end position="201"/>
    </location>
</feature>
<protein>
    <recommendedName>
        <fullName evidence="2">Pvc16 N-terminal domain-containing protein</fullName>
    </recommendedName>
</protein>
<dbReference type="EMBL" id="JACHJQ010000007">
    <property type="protein sequence ID" value="MBB4910221.1"/>
    <property type="molecule type" value="Genomic_DNA"/>
</dbReference>
<dbReference type="InterPro" id="IPR025351">
    <property type="entry name" value="Pvc16_N"/>
</dbReference>
<sequence length="201" mass="21860">MITEVDEALCVLLGRSLPEGTMVRLDPPKPTWETERPTNAIDLFLYGLHDDPSGRESGWADERDDRGAVRARREPNRRCSLSYLVTARAEKVNEEHLLLGAALRTMLFTDSLPADCMPETLAAAGAPVLIKIADTDPGALWSNLGMPARASFAITVSAPFLPAADTDLAPPAEKIRLDSGQNVPPRGSLAPAQPRRWVRTP</sequence>
<dbReference type="Proteomes" id="UP000520767">
    <property type="component" value="Unassembled WGS sequence"/>
</dbReference>
<proteinExistence type="predicted"/>
<keyword evidence="4" id="KW-1185">Reference proteome</keyword>
<dbReference type="AlphaFoldDB" id="A0A7W7QAS5"/>
<organism evidence="3 4">
    <name type="scientific">Actinophytocola algeriensis</name>
    <dbReference type="NCBI Taxonomy" id="1768010"/>
    <lineage>
        <taxon>Bacteria</taxon>
        <taxon>Bacillati</taxon>
        <taxon>Actinomycetota</taxon>
        <taxon>Actinomycetes</taxon>
        <taxon>Pseudonocardiales</taxon>
        <taxon>Pseudonocardiaceae</taxon>
    </lineage>
</organism>
<name>A0A7W7QAS5_9PSEU</name>
<comment type="caution">
    <text evidence="3">The sequence shown here is derived from an EMBL/GenBank/DDBJ whole genome shotgun (WGS) entry which is preliminary data.</text>
</comment>
<accession>A0A7W7QAS5</accession>
<evidence type="ECO:0000313" key="4">
    <source>
        <dbReference type="Proteomes" id="UP000520767"/>
    </source>
</evidence>
<gene>
    <name evidence="3" type="ORF">FHR82_006479</name>
</gene>
<evidence type="ECO:0000256" key="1">
    <source>
        <dbReference type="SAM" id="MobiDB-lite"/>
    </source>
</evidence>
<feature type="domain" description="Pvc16 N-terminal" evidence="2">
    <location>
        <begin position="4"/>
        <end position="171"/>
    </location>
</feature>